<dbReference type="AlphaFoldDB" id="A0A835P4X6"/>
<dbReference type="EMBL" id="JADCNM010000634">
    <property type="protein sequence ID" value="KAG0445910.1"/>
    <property type="molecule type" value="Genomic_DNA"/>
</dbReference>
<evidence type="ECO:0000313" key="4">
    <source>
        <dbReference type="Proteomes" id="UP000639772"/>
    </source>
</evidence>
<name>A0A835P4X6_VANPL</name>
<keyword evidence="3" id="KW-1185">Reference proteome</keyword>
<reference evidence="3 4" key="1">
    <citation type="journal article" date="2020" name="Nat. Food">
        <title>A phased Vanilla planifolia genome enables genetic improvement of flavour and production.</title>
        <authorList>
            <person name="Hasing T."/>
            <person name="Tang H."/>
            <person name="Brym M."/>
            <person name="Khazi F."/>
            <person name="Huang T."/>
            <person name="Chambers A.H."/>
        </authorList>
    </citation>
    <scope>NUCLEOTIDE SEQUENCE [LARGE SCALE GENOMIC DNA]</scope>
    <source>
        <tissue evidence="2">Leaf</tissue>
    </source>
</reference>
<comment type="caution">
    <text evidence="2">The sequence shown here is derived from an EMBL/GenBank/DDBJ whole genome shotgun (WGS) entry which is preliminary data.</text>
</comment>
<sequence>MPHAAEKACSQHPCFQFRLALTGLCSIDCPRGSRALYAVRPSQVCLAVIDGPRLGNRWVEFAAQPKRELARSKQFQAGLGMIGDPRHRCGFQIMESQSIRNLTDVPLRQSCIGTYDQPVMVSERTPVVIMRACFEQTAPSEIPK</sequence>
<accession>A0A835P4X6</accession>
<evidence type="ECO:0000313" key="3">
    <source>
        <dbReference type="Proteomes" id="UP000636800"/>
    </source>
</evidence>
<protein>
    <submittedName>
        <fullName evidence="2">Uncharacterized protein</fullName>
    </submittedName>
</protein>
<evidence type="ECO:0000313" key="1">
    <source>
        <dbReference type="EMBL" id="KAG0445910.1"/>
    </source>
</evidence>
<dbReference type="Proteomes" id="UP000636800">
    <property type="component" value="Unassembled WGS sequence"/>
</dbReference>
<organism evidence="2 3">
    <name type="scientific">Vanilla planifolia</name>
    <name type="common">Vanilla</name>
    <dbReference type="NCBI Taxonomy" id="51239"/>
    <lineage>
        <taxon>Eukaryota</taxon>
        <taxon>Viridiplantae</taxon>
        <taxon>Streptophyta</taxon>
        <taxon>Embryophyta</taxon>
        <taxon>Tracheophyta</taxon>
        <taxon>Spermatophyta</taxon>
        <taxon>Magnoliopsida</taxon>
        <taxon>Liliopsida</taxon>
        <taxon>Asparagales</taxon>
        <taxon>Orchidaceae</taxon>
        <taxon>Vanilloideae</taxon>
        <taxon>Vanilleae</taxon>
        <taxon>Vanilla</taxon>
    </lineage>
</organism>
<dbReference type="Proteomes" id="UP000639772">
    <property type="component" value="Unassembled WGS sequence"/>
</dbReference>
<gene>
    <name evidence="2" type="ORF">HPP92_029087</name>
    <name evidence="1" type="ORF">HPP92_029098</name>
</gene>
<dbReference type="EMBL" id="JADCNL010000633">
    <property type="protein sequence ID" value="KAG0445918.1"/>
    <property type="molecule type" value="Genomic_DNA"/>
</dbReference>
<proteinExistence type="predicted"/>
<evidence type="ECO:0000313" key="2">
    <source>
        <dbReference type="EMBL" id="KAG0445918.1"/>
    </source>
</evidence>